<evidence type="ECO:0000256" key="1">
    <source>
        <dbReference type="SAM" id="SignalP"/>
    </source>
</evidence>
<keyword evidence="1" id="KW-0732">Signal</keyword>
<dbReference type="Proteomes" id="UP000076420">
    <property type="component" value="Unassembled WGS sequence"/>
</dbReference>
<reference evidence="2" key="1">
    <citation type="submission" date="2020-05" db="UniProtKB">
        <authorList>
            <consortium name="EnsemblMetazoa"/>
        </authorList>
    </citation>
    <scope>IDENTIFICATION</scope>
    <source>
        <strain evidence="2">BB02</strain>
    </source>
</reference>
<dbReference type="EnsemblMetazoa" id="BGLB029319-RA">
    <property type="protein sequence ID" value="BGLB029319-PA"/>
    <property type="gene ID" value="BGLB029319"/>
</dbReference>
<organism evidence="2 3">
    <name type="scientific">Biomphalaria glabrata</name>
    <name type="common">Bloodfluke planorb</name>
    <name type="synonym">Freshwater snail</name>
    <dbReference type="NCBI Taxonomy" id="6526"/>
    <lineage>
        <taxon>Eukaryota</taxon>
        <taxon>Metazoa</taxon>
        <taxon>Spiralia</taxon>
        <taxon>Lophotrochozoa</taxon>
        <taxon>Mollusca</taxon>
        <taxon>Gastropoda</taxon>
        <taxon>Heterobranchia</taxon>
        <taxon>Euthyneura</taxon>
        <taxon>Panpulmonata</taxon>
        <taxon>Hygrophila</taxon>
        <taxon>Lymnaeoidea</taxon>
        <taxon>Planorbidae</taxon>
        <taxon>Biomphalaria</taxon>
    </lineage>
</organism>
<feature type="signal peptide" evidence="1">
    <location>
        <begin position="1"/>
        <end position="19"/>
    </location>
</feature>
<evidence type="ECO:0008006" key="4">
    <source>
        <dbReference type="Google" id="ProtNLM"/>
    </source>
</evidence>
<dbReference type="VEuPathDB" id="VectorBase:BGLB029319"/>
<protein>
    <recommendedName>
        <fullName evidence="4">EGF-like domain-containing protein</fullName>
    </recommendedName>
</protein>
<accession>A0A2C9LBF8</accession>
<name>A0A2C9LBF8_BIOGL</name>
<evidence type="ECO:0000313" key="3">
    <source>
        <dbReference type="Proteomes" id="UP000076420"/>
    </source>
</evidence>
<proteinExistence type="predicted"/>
<dbReference type="AlphaFoldDB" id="A0A2C9LBF8"/>
<evidence type="ECO:0000313" key="2">
    <source>
        <dbReference type="EnsemblMetazoa" id="BGLB029319-PA"/>
    </source>
</evidence>
<sequence length="100" mass="10445">MVLVCLVVFLSYCVLHGLGHSPISYMCGNCSDPTTCDPQDGRCTGGCKIGYMGLSCDELCSNCAGNGSCSQIKGVCHNGCRTGFRGDICILGNVQAEVLL</sequence>
<dbReference type="VEuPathDB" id="VectorBase:BGLAX_042900"/>
<feature type="chain" id="PRO_5013379193" description="EGF-like domain-containing protein" evidence="1">
    <location>
        <begin position="20"/>
        <end position="100"/>
    </location>
</feature>